<dbReference type="InterPro" id="IPR036280">
    <property type="entry name" value="Multihaem_cyt_sf"/>
</dbReference>
<dbReference type="PANTHER" id="PTHR30333:SF1">
    <property type="entry name" value="CYTOCHROME C-TYPE PROTEIN NAPC"/>
    <property type="match status" value="1"/>
</dbReference>
<keyword evidence="5" id="KW-0349">Heme</keyword>
<organism evidence="14 15">
    <name type="scientific">Leptonema illini</name>
    <dbReference type="NCBI Taxonomy" id="183"/>
    <lineage>
        <taxon>Bacteria</taxon>
        <taxon>Pseudomonadati</taxon>
        <taxon>Spirochaetota</taxon>
        <taxon>Spirochaetia</taxon>
        <taxon>Leptospirales</taxon>
        <taxon>Leptospiraceae</taxon>
        <taxon>Leptonema</taxon>
    </lineage>
</organism>
<reference evidence="14 15" key="1">
    <citation type="submission" date="2019-10" db="EMBL/GenBank/DDBJ databases">
        <title>Extracellular Electron Transfer in a Candidatus Methanoperedens spp. Enrichment Culture.</title>
        <authorList>
            <person name="Berger S."/>
            <person name="Rangel Shaw D."/>
            <person name="Berben T."/>
            <person name="In 'T Zandt M."/>
            <person name="Frank J."/>
            <person name="Reimann J."/>
            <person name="Jetten M.S.M."/>
            <person name="Welte C.U."/>
        </authorList>
    </citation>
    <scope>NUCLEOTIDE SEQUENCE [LARGE SCALE GENOMIC DNA]</scope>
    <source>
        <strain evidence="14">SB12</strain>
    </source>
</reference>
<evidence type="ECO:0000256" key="6">
    <source>
        <dbReference type="ARBA" id="ARBA00022692"/>
    </source>
</evidence>
<evidence type="ECO:0000256" key="1">
    <source>
        <dbReference type="ARBA" id="ARBA00004236"/>
    </source>
</evidence>
<sequence length="147" mass="16261">MGSIPLKFIALPVMAGLVLGLGFYTFVYAKGYSYLSDRSEACTNCHVMQEQYTGWVTGLHRQAAQCNDCHTPPGFAGKYLTKALNGFNHSWAFTTGRFPEPIRVNDRNRAIAEKACLNCHGDLFYKAATTEHRDAINCLGCHQNAGH</sequence>
<keyword evidence="3" id="KW-0813">Transport</keyword>
<dbReference type="InterPro" id="IPR051174">
    <property type="entry name" value="Cytochrome_c-type_ET"/>
</dbReference>
<evidence type="ECO:0000256" key="9">
    <source>
        <dbReference type="ARBA" id="ARBA00022989"/>
    </source>
</evidence>
<keyword evidence="4" id="KW-1003">Cell membrane</keyword>
<dbReference type="Pfam" id="PF03264">
    <property type="entry name" value="Cytochrom_NNT"/>
    <property type="match status" value="1"/>
</dbReference>
<keyword evidence="11 12" id="KW-0472">Membrane</keyword>
<dbReference type="EC" id="1.7.2.2" evidence="14"/>
<keyword evidence="7" id="KW-0479">Metal-binding</keyword>
<evidence type="ECO:0000256" key="5">
    <source>
        <dbReference type="ARBA" id="ARBA00022617"/>
    </source>
</evidence>
<feature type="transmembrane region" description="Helical" evidence="12">
    <location>
        <begin position="6"/>
        <end position="29"/>
    </location>
</feature>
<evidence type="ECO:0000256" key="4">
    <source>
        <dbReference type="ARBA" id="ARBA00022475"/>
    </source>
</evidence>
<keyword evidence="8" id="KW-0249">Electron transport</keyword>
<dbReference type="GO" id="GO:0009055">
    <property type="term" value="F:electron transfer activity"/>
    <property type="evidence" value="ECO:0007669"/>
    <property type="project" value="TreeGrafter"/>
</dbReference>
<evidence type="ECO:0000313" key="14">
    <source>
        <dbReference type="EMBL" id="KAB2934262.1"/>
    </source>
</evidence>
<keyword evidence="9 12" id="KW-1133">Transmembrane helix</keyword>
<dbReference type="InterPro" id="IPR005126">
    <property type="entry name" value="NapC/NirT_cyt_c_N"/>
</dbReference>
<comment type="caution">
    <text evidence="14">The sequence shown here is derived from an EMBL/GenBank/DDBJ whole genome shotgun (WGS) entry which is preliminary data.</text>
</comment>
<accession>A0A833H3V3</accession>
<protein>
    <submittedName>
        <fullName evidence="14">Cytochrome c nitrite reductase small subunit</fullName>
        <ecNumber evidence="14">1.7.2.2</ecNumber>
    </submittedName>
</protein>
<evidence type="ECO:0000256" key="10">
    <source>
        <dbReference type="ARBA" id="ARBA00023004"/>
    </source>
</evidence>
<comment type="similarity">
    <text evidence="2">Belongs to the NapC/NirT/NrfH family.</text>
</comment>
<dbReference type="GO" id="GO:0022900">
    <property type="term" value="P:electron transport chain"/>
    <property type="evidence" value="ECO:0007669"/>
    <property type="project" value="InterPro"/>
</dbReference>
<dbReference type="GO" id="GO:0042279">
    <property type="term" value="F:nitrite reductase (cytochrome, ammonia-forming) activity"/>
    <property type="evidence" value="ECO:0007669"/>
    <property type="project" value="UniProtKB-EC"/>
</dbReference>
<name>A0A833H3V3_9LEPT</name>
<keyword evidence="10" id="KW-0408">Iron</keyword>
<dbReference type="GO" id="GO:0005886">
    <property type="term" value="C:plasma membrane"/>
    <property type="evidence" value="ECO:0007669"/>
    <property type="project" value="UniProtKB-SubCell"/>
</dbReference>
<proteinExistence type="inferred from homology"/>
<dbReference type="InterPro" id="IPR038266">
    <property type="entry name" value="NapC/NirT_cytc_sf"/>
</dbReference>
<evidence type="ECO:0000256" key="3">
    <source>
        <dbReference type="ARBA" id="ARBA00022448"/>
    </source>
</evidence>
<evidence type="ECO:0000313" key="15">
    <source>
        <dbReference type="Proteomes" id="UP000460298"/>
    </source>
</evidence>
<evidence type="ECO:0000256" key="7">
    <source>
        <dbReference type="ARBA" id="ARBA00022723"/>
    </source>
</evidence>
<dbReference type="SUPFAM" id="SSF48695">
    <property type="entry name" value="Multiheme cytochromes"/>
    <property type="match status" value="1"/>
</dbReference>
<evidence type="ECO:0000256" key="12">
    <source>
        <dbReference type="SAM" id="Phobius"/>
    </source>
</evidence>
<gene>
    <name evidence="14" type="primary">nrfH</name>
    <name evidence="14" type="ORF">F9K24_04345</name>
</gene>
<dbReference type="PANTHER" id="PTHR30333">
    <property type="entry name" value="CYTOCHROME C-TYPE PROTEIN"/>
    <property type="match status" value="1"/>
</dbReference>
<evidence type="ECO:0000259" key="13">
    <source>
        <dbReference type="Pfam" id="PF03264"/>
    </source>
</evidence>
<feature type="domain" description="NapC/NirT cytochrome c N-terminal" evidence="13">
    <location>
        <begin position="13"/>
        <end position="146"/>
    </location>
</feature>
<dbReference type="AlphaFoldDB" id="A0A833H3V3"/>
<keyword evidence="14" id="KW-0560">Oxidoreductase</keyword>
<dbReference type="NCBIfam" id="TIGR03153">
    <property type="entry name" value="cytochr_NrfH"/>
    <property type="match status" value="1"/>
</dbReference>
<evidence type="ECO:0000256" key="2">
    <source>
        <dbReference type="ARBA" id="ARBA00007395"/>
    </source>
</evidence>
<dbReference type="EMBL" id="WBUI01000003">
    <property type="protein sequence ID" value="KAB2934262.1"/>
    <property type="molecule type" value="Genomic_DNA"/>
</dbReference>
<evidence type="ECO:0000256" key="11">
    <source>
        <dbReference type="ARBA" id="ARBA00023136"/>
    </source>
</evidence>
<dbReference type="Gene3D" id="1.10.3820.10">
    <property type="entry name" value="Di-heme elbow motif domain"/>
    <property type="match status" value="1"/>
</dbReference>
<evidence type="ECO:0000256" key="8">
    <source>
        <dbReference type="ARBA" id="ARBA00022982"/>
    </source>
</evidence>
<dbReference type="GO" id="GO:0046872">
    <property type="term" value="F:metal ion binding"/>
    <property type="evidence" value="ECO:0007669"/>
    <property type="project" value="UniProtKB-KW"/>
</dbReference>
<dbReference type="InterPro" id="IPR017571">
    <property type="entry name" value="NrfH"/>
</dbReference>
<dbReference type="Proteomes" id="UP000460298">
    <property type="component" value="Unassembled WGS sequence"/>
</dbReference>
<dbReference type="GO" id="GO:0009061">
    <property type="term" value="P:anaerobic respiration"/>
    <property type="evidence" value="ECO:0007669"/>
    <property type="project" value="TreeGrafter"/>
</dbReference>
<comment type="subcellular location">
    <subcellularLocation>
        <location evidence="1">Cell membrane</location>
    </subcellularLocation>
</comment>
<keyword evidence="6 12" id="KW-0812">Transmembrane</keyword>